<gene>
    <name evidence="1" type="ORF">H8S00_10905</name>
</gene>
<name>A0ABR7F4E6_9FIRM</name>
<evidence type="ECO:0000313" key="1">
    <source>
        <dbReference type="EMBL" id="MBC5668480.1"/>
    </source>
</evidence>
<reference evidence="1 2" key="1">
    <citation type="submission" date="2020-08" db="EMBL/GenBank/DDBJ databases">
        <title>Genome public.</title>
        <authorList>
            <person name="Liu C."/>
            <person name="Sun Q."/>
        </authorList>
    </citation>
    <scope>NUCLEOTIDE SEQUENCE [LARGE SCALE GENOMIC DNA]</scope>
    <source>
        <strain evidence="1 2">BX4</strain>
    </source>
</reference>
<accession>A0ABR7F4E6</accession>
<keyword evidence="2" id="KW-1185">Reference proteome</keyword>
<dbReference type="EMBL" id="JACOOZ010000008">
    <property type="protein sequence ID" value="MBC5668480.1"/>
    <property type="molecule type" value="Genomic_DNA"/>
</dbReference>
<organism evidence="1 2">
    <name type="scientific">Eubacterium segne</name>
    <dbReference type="NCBI Taxonomy" id="2763045"/>
    <lineage>
        <taxon>Bacteria</taxon>
        <taxon>Bacillati</taxon>
        <taxon>Bacillota</taxon>
        <taxon>Clostridia</taxon>
        <taxon>Eubacteriales</taxon>
        <taxon>Eubacteriaceae</taxon>
        <taxon>Eubacterium</taxon>
    </lineage>
</organism>
<sequence>MHKLTDMIHIDKRFQTSINLELDLNNPEKIVSYIPTVSSVDVLNEYAGHIVENRNKANILIGPYGKGKSHLLLVFMALISGNKEVFEKVIGKIKANKLNKTSNIELLKGKKFLPVIISGTYEDLNRGFIEGLREALKREGLNDIVPETYYTKAYECIREWKENYKDTYRAFVGKLRENNYEIGEFLKKLSRENKEAMDLFEKIYPMLTSGSRFNPIYETLAIKLYSDIKEKLVRIKGYSGIYVIFDEFSKYVEGHRQDTFSRDMKILQDMCELAQKNEEYQLHITFVAHKSIKEYGKDMPEEMINAFMGVEGRLKEERFVVFPANNYEIIGHVVSKSKKEYESFLKENDTFKEIIEKSYNTPYFQSNFTMEEYMKIVAWGSFPLLPLTSYCLFNISAKVAQNERSVFTFLANDEHGSLINLLDKNEMLGVDVVYDYFENLFRENKGMPEIHNEWLQADYALNKAESKEERRIIKTLAVFRIIRKPDELPIVKEKLWLASGLNRESFNKTVDKLEKKGLIIFRIKMGTYAFKHNVGVDIEKEIEKVVNSFTGKVNIPKEIEKISELDFALPKQYNQKFTMTRFFRYVFMSPEQFQKVTKAEYLFEEYRADGIIVAIVNAGEDDTEKIIHQVNKLNDKRIVVIYPENRFVQDKNIRKLLAVKQLIKNDRFIEDNQVLLSELKLYEEDLIFEINSFLEKSYMPENGECRIFYCEPLPEIKSERAFNRFLSGICSSYYNMAPKINNELINRTNVSAQIKKARQKIIDNILNNDDCIGYNKGTSPEATIFRATVVHTGLLENNNEKTVDKGVELINKEIDGFIMKSAGEKVSFKELYDVLEGESFGVRRGVIPIYLARKFMAMEDMPVVYLSDKEIEITSNVFENINLNPDRYFLYTEKESLEKEKYLKAVENIFHMDNVSGQNRLGNIVAKIQEWYRNLPQITINTKRNCVGREYYRFRNLFRNIELNPRDILFEEVLNILGGEEKSFEACIVKMKKIVEYLNSFALREKEDVVRNIKKIWSVAPGESLAPCLKGWYKTIENNAFKQVWNENTSGFINVIRDLDINDELEIANWLAKAVSGIYIEDWNDFTKDKFLVSIEEIKNSLESFNGEEDKGESKLSFTDRNGNKVEKYYDANLDDSTGYFLKNAITEALDEFGDALETKEKLSVLMQTIEELLEG</sequence>
<evidence type="ECO:0000313" key="2">
    <source>
        <dbReference type="Proteomes" id="UP000597877"/>
    </source>
</evidence>
<protein>
    <submittedName>
        <fullName evidence="1">Uncharacterized protein</fullName>
    </submittedName>
</protein>
<dbReference type="RefSeq" id="WP_118589751.1">
    <property type="nucleotide sequence ID" value="NZ_JACOOZ010000008.1"/>
</dbReference>
<comment type="caution">
    <text evidence="1">The sequence shown here is derived from an EMBL/GenBank/DDBJ whole genome shotgun (WGS) entry which is preliminary data.</text>
</comment>
<dbReference type="Proteomes" id="UP000597877">
    <property type="component" value="Unassembled WGS sequence"/>
</dbReference>
<proteinExistence type="predicted"/>